<dbReference type="Gene3D" id="1.10.472.80">
    <property type="entry name" value="Ypt/Rab-GAP domain of gyp1p, domain 3"/>
    <property type="match status" value="1"/>
</dbReference>
<evidence type="ECO:0000256" key="3">
    <source>
        <dbReference type="SAM" id="MobiDB-lite"/>
    </source>
</evidence>
<evidence type="ECO:0000256" key="1">
    <source>
        <dbReference type="ARBA" id="ARBA00004348"/>
    </source>
</evidence>
<evidence type="ECO:0000256" key="2">
    <source>
        <dbReference type="ARBA" id="ARBA00022468"/>
    </source>
</evidence>
<reference evidence="5" key="2">
    <citation type="journal article" name="BMC Genomics">
        <title>New genome assemblies reveal patterns of domestication and adaptation across Brettanomyces (Dekkera) species.</title>
        <authorList>
            <person name="Roach M.J."/>
            <person name="Borneman A.R."/>
        </authorList>
    </citation>
    <scope>NUCLEOTIDE SEQUENCE</scope>
    <source>
        <strain evidence="5">UCD 2041</strain>
    </source>
</reference>
<dbReference type="SMART" id="SM00164">
    <property type="entry name" value="TBC"/>
    <property type="match status" value="1"/>
</dbReference>
<feature type="region of interest" description="Disordered" evidence="3">
    <location>
        <begin position="133"/>
        <end position="161"/>
    </location>
</feature>
<feature type="region of interest" description="Disordered" evidence="3">
    <location>
        <begin position="1"/>
        <end position="43"/>
    </location>
</feature>
<dbReference type="OrthoDB" id="26371at2759"/>
<protein>
    <recommendedName>
        <fullName evidence="4">Rab-GAP TBC domain-containing protein</fullName>
    </recommendedName>
</protein>
<evidence type="ECO:0000313" key="6">
    <source>
        <dbReference type="Proteomes" id="UP000663131"/>
    </source>
</evidence>
<dbReference type="AlphaFoldDB" id="A0A871R6H3"/>
<feature type="compositionally biased region" description="Basic and acidic residues" evidence="3">
    <location>
        <begin position="203"/>
        <end position="213"/>
    </location>
</feature>
<dbReference type="InterPro" id="IPR000195">
    <property type="entry name" value="Rab-GAP-TBC_dom"/>
</dbReference>
<dbReference type="SUPFAM" id="SSF47923">
    <property type="entry name" value="Ypt/Rab-GAP domain of gyp1p"/>
    <property type="match status" value="2"/>
</dbReference>
<dbReference type="KEGG" id="bbrx:BRETT_001770"/>
<evidence type="ECO:0000259" key="4">
    <source>
        <dbReference type="PROSITE" id="PS50086"/>
    </source>
</evidence>
<dbReference type="Proteomes" id="UP000663131">
    <property type="component" value="Chromosome 4"/>
</dbReference>
<feature type="domain" description="Rab-GAP TBC" evidence="4">
    <location>
        <begin position="300"/>
        <end position="523"/>
    </location>
</feature>
<feature type="region of interest" description="Disordered" evidence="3">
    <location>
        <begin position="200"/>
        <end position="219"/>
    </location>
</feature>
<proteinExistence type="predicted"/>
<feature type="compositionally biased region" description="Basic residues" evidence="3">
    <location>
        <begin position="136"/>
        <end position="150"/>
    </location>
</feature>
<feature type="compositionally biased region" description="Polar residues" evidence="3">
    <location>
        <begin position="17"/>
        <end position="30"/>
    </location>
</feature>
<dbReference type="PROSITE" id="PS50086">
    <property type="entry name" value="TBC_RABGAP"/>
    <property type="match status" value="1"/>
</dbReference>
<dbReference type="GeneID" id="64573694"/>
<dbReference type="InterPro" id="IPR035969">
    <property type="entry name" value="Rab-GAP_TBC_sf"/>
</dbReference>
<dbReference type="GO" id="GO:0005795">
    <property type="term" value="C:Golgi stack"/>
    <property type="evidence" value="ECO:0007669"/>
    <property type="project" value="UniProtKB-SubCell"/>
</dbReference>
<dbReference type="Pfam" id="PF00566">
    <property type="entry name" value="RabGAP-TBC"/>
    <property type="match status" value="1"/>
</dbReference>
<dbReference type="Gene3D" id="1.10.10.750">
    <property type="entry name" value="Ypt/Rab-GAP domain of gyp1p, domain 1"/>
    <property type="match status" value="1"/>
</dbReference>
<reference evidence="5" key="1">
    <citation type="submission" date="2020-10" db="EMBL/GenBank/DDBJ databases">
        <authorList>
            <person name="Palmer J.M."/>
        </authorList>
    </citation>
    <scope>NUCLEOTIDE SEQUENCE</scope>
    <source>
        <strain evidence="5">UCD 2041</strain>
    </source>
</reference>
<comment type="subcellular location">
    <subcellularLocation>
        <location evidence="1">Golgi apparatus</location>
        <location evidence="1">Golgi stack</location>
    </subcellularLocation>
</comment>
<dbReference type="Gene3D" id="1.10.8.270">
    <property type="entry name" value="putative rabgap domain of human tbc1 domain family member 14 like domains"/>
    <property type="match status" value="1"/>
</dbReference>
<dbReference type="GO" id="GO:0005096">
    <property type="term" value="F:GTPase activator activity"/>
    <property type="evidence" value="ECO:0007669"/>
    <property type="project" value="UniProtKB-KW"/>
</dbReference>
<organism evidence="5 6">
    <name type="scientific">Dekkera bruxellensis</name>
    <name type="common">Brettanomyces custersii</name>
    <dbReference type="NCBI Taxonomy" id="5007"/>
    <lineage>
        <taxon>Eukaryota</taxon>
        <taxon>Fungi</taxon>
        <taxon>Dikarya</taxon>
        <taxon>Ascomycota</taxon>
        <taxon>Saccharomycotina</taxon>
        <taxon>Pichiomycetes</taxon>
        <taxon>Pichiales</taxon>
        <taxon>Pichiaceae</taxon>
        <taxon>Brettanomyces</taxon>
    </lineage>
</organism>
<evidence type="ECO:0000313" key="5">
    <source>
        <dbReference type="EMBL" id="QOU18702.1"/>
    </source>
</evidence>
<gene>
    <name evidence="5" type="ORF">BRETT_001770</name>
</gene>
<keyword evidence="2" id="KW-0343">GTPase activation</keyword>
<name>A0A871R6H3_DEKBR</name>
<feature type="compositionally biased region" description="Basic residues" evidence="3">
    <location>
        <begin position="1"/>
        <end position="11"/>
    </location>
</feature>
<dbReference type="EMBL" id="CP063132">
    <property type="protein sequence ID" value="QOU18702.1"/>
    <property type="molecule type" value="Genomic_DNA"/>
</dbReference>
<dbReference type="RefSeq" id="XP_041135195.1">
    <property type="nucleotide sequence ID" value="XM_041280312.1"/>
</dbReference>
<dbReference type="FunFam" id="1.10.8.270:FF:000004">
    <property type="entry name" value="TBC1 domain family, member 22B"/>
    <property type="match status" value="1"/>
</dbReference>
<dbReference type="FunFam" id="1.10.472.80:FF:000001">
    <property type="entry name" value="TBC1 domain family member 22B"/>
    <property type="match status" value="1"/>
</dbReference>
<dbReference type="PANTHER" id="PTHR22957:SF26">
    <property type="entry name" value="LD44506P"/>
    <property type="match status" value="1"/>
</dbReference>
<accession>A0A871R6H3</accession>
<dbReference type="PANTHER" id="PTHR22957">
    <property type="entry name" value="TBC1 DOMAIN FAMILY MEMBER GTPASE-ACTIVATING PROTEIN"/>
    <property type="match status" value="1"/>
</dbReference>
<dbReference type="GO" id="GO:0071889">
    <property type="term" value="F:14-3-3 protein binding"/>
    <property type="evidence" value="ECO:0007669"/>
    <property type="project" value="UniProtKB-ARBA"/>
</dbReference>
<sequence>MWRKSGQHGYHHPIEQTPGSNDYLFNSSDSLNDDLQKETKNPLTKSSFFKSLTSLSTLGKSSHEYGNGRTSISSIDARQSFNRSRVASANSGKVVIGAGFSYMDTASPSPSPSIRSISPSIPPAVAKSNLDSTYAHHQHSHRHRHNHSHQSGRAISGSEEEDDVWSADIGDIGQNSESTVGKESPGMVKPALYPSLEGLTLEGKSEDSKRDESNNINIKAGSKLPKAGLAHDVSKNNVVASDSEYSLIRSDWKELVGNPFSSLTKYLPNDKEAIKYKKIVRVLTKEPFDIGELRKQSWSGIPASIRPLVWQILVGYLPANRGTRASVLGRKRKEYASSIRQLLQGQKDQAMWHQIEIDVPRTNPGIHLYAQDATHRSLERILYLWAVRHPASGYVQGINDLVTPFFQVFLSAYLCKPETVVNFDPKQAPTELMTTVEADTYWCLTKMLDTIQDNYIHEQPGIIRQIDQLKDLITRDEPRLAKHLADQNLDFIQFAFRWMNCLLMREFELPLVIRMWDTYLSDFPDGFSKFHVYVCCAFLRRFGDVLINMEFQDIIMFLQDSKKTDLWTEKDIEMMLSEAYVWESLYENASAHLK</sequence>